<dbReference type="InterPro" id="IPR012337">
    <property type="entry name" value="RNaseH-like_sf"/>
</dbReference>
<dbReference type="Proteomes" id="UP001221757">
    <property type="component" value="Unassembled WGS sequence"/>
</dbReference>
<dbReference type="GO" id="GO:0004523">
    <property type="term" value="F:RNA-DNA hybrid ribonuclease activity"/>
    <property type="evidence" value="ECO:0007669"/>
    <property type="project" value="InterPro"/>
</dbReference>
<dbReference type="InterPro" id="IPR036397">
    <property type="entry name" value="RNaseH_sf"/>
</dbReference>
<reference evidence="2" key="1">
    <citation type="submission" date="2023-03" db="EMBL/GenBank/DDBJ databases">
        <title>Massive genome expansion in bonnet fungi (Mycena s.s.) driven by repeated elements and novel gene families across ecological guilds.</title>
        <authorList>
            <consortium name="Lawrence Berkeley National Laboratory"/>
            <person name="Harder C.B."/>
            <person name="Miyauchi S."/>
            <person name="Viragh M."/>
            <person name="Kuo A."/>
            <person name="Thoen E."/>
            <person name="Andreopoulos B."/>
            <person name="Lu D."/>
            <person name="Skrede I."/>
            <person name="Drula E."/>
            <person name="Henrissat B."/>
            <person name="Morin E."/>
            <person name="Kohler A."/>
            <person name="Barry K."/>
            <person name="LaButti K."/>
            <person name="Morin E."/>
            <person name="Salamov A."/>
            <person name="Lipzen A."/>
            <person name="Mereny Z."/>
            <person name="Hegedus B."/>
            <person name="Baldrian P."/>
            <person name="Stursova M."/>
            <person name="Weitz H."/>
            <person name="Taylor A."/>
            <person name="Grigoriev I.V."/>
            <person name="Nagy L.G."/>
            <person name="Martin F."/>
            <person name="Kauserud H."/>
        </authorList>
    </citation>
    <scope>NUCLEOTIDE SEQUENCE</scope>
    <source>
        <strain evidence="2">CBHHK067</strain>
    </source>
</reference>
<evidence type="ECO:0000259" key="1">
    <source>
        <dbReference type="PROSITE" id="PS50879"/>
    </source>
</evidence>
<comment type="caution">
    <text evidence="2">The sequence shown here is derived from an EMBL/GenBank/DDBJ whole genome shotgun (WGS) entry which is preliminary data.</text>
</comment>
<gene>
    <name evidence="2" type="ORF">B0H17DRAFT_873695</name>
</gene>
<evidence type="ECO:0000313" key="2">
    <source>
        <dbReference type="EMBL" id="KAJ7659008.1"/>
    </source>
</evidence>
<dbReference type="GO" id="GO:0003676">
    <property type="term" value="F:nucleic acid binding"/>
    <property type="evidence" value="ECO:0007669"/>
    <property type="project" value="InterPro"/>
</dbReference>
<dbReference type="Gene3D" id="3.30.420.10">
    <property type="entry name" value="Ribonuclease H-like superfamily/Ribonuclease H"/>
    <property type="match status" value="1"/>
</dbReference>
<dbReference type="SUPFAM" id="SSF53098">
    <property type="entry name" value="Ribonuclease H-like"/>
    <property type="match status" value="1"/>
</dbReference>
<dbReference type="Pfam" id="PF00075">
    <property type="entry name" value="RNase_H"/>
    <property type="match status" value="1"/>
</dbReference>
<accession>A0AAD7CR11</accession>
<protein>
    <recommendedName>
        <fullName evidence="1">RNase H type-1 domain-containing protein</fullName>
    </recommendedName>
</protein>
<dbReference type="EMBL" id="JARKIE010000273">
    <property type="protein sequence ID" value="KAJ7659008.1"/>
    <property type="molecule type" value="Genomic_DNA"/>
</dbReference>
<dbReference type="InterPro" id="IPR002156">
    <property type="entry name" value="RNaseH_domain"/>
</dbReference>
<evidence type="ECO:0000313" key="3">
    <source>
        <dbReference type="Proteomes" id="UP001221757"/>
    </source>
</evidence>
<dbReference type="PROSITE" id="PS50879">
    <property type="entry name" value="RNASE_H_1"/>
    <property type="match status" value="1"/>
</dbReference>
<dbReference type="CDD" id="cd09276">
    <property type="entry name" value="Rnase_HI_RT_non_LTR"/>
    <property type="match status" value="1"/>
</dbReference>
<name>A0AAD7CR11_MYCRO</name>
<feature type="domain" description="RNase H type-1" evidence="1">
    <location>
        <begin position="1"/>
        <end position="98"/>
    </location>
</feature>
<sequence>EHTVFESEIVGTILALDIIKDTPRLTDVDIFTDCQPAIIALSDPKAQPGQYLLATFHSLLLRLLRARPTLKVRMHWVPAHVGIAGNKCVDARAKQAAQGASSPLTLRIPLFDSPLPTSKAAAIAAGTKAFNVQW</sequence>
<feature type="non-terminal residue" evidence="2">
    <location>
        <position position="134"/>
    </location>
</feature>
<proteinExistence type="predicted"/>
<organism evidence="2 3">
    <name type="scientific">Mycena rosella</name>
    <name type="common">Pink bonnet</name>
    <name type="synonym">Agaricus rosellus</name>
    <dbReference type="NCBI Taxonomy" id="1033263"/>
    <lineage>
        <taxon>Eukaryota</taxon>
        <taxon>Fungi</taxon>
        <taxon>Dikarya</taxon>
        <taxon>Basidiomycota</taxon>
        <taxon>Agaricomycotina</taxon>
        <taxon>Agaricomycetes</taxon>
        <taxon>Agaricomycetidae</taxon>
        <taxon>Agaricales</taxon>
        <taxon>Marasmiineae</taxon>
        <taxon>Mycenaceae</taxon>
        <taxon>Mycena</taxon>
    </lineage>
</organism>
<keyword evidence="3" id="KW-1185">Reference proteome</keyword>
<feature type="non-terminal residue" evidence="2">
    <location>
        <position position="1"/>
    </location>
</feature>
<dbReference type="AlphaFoldDB" id="A0AAD7CR11"/>